<keyword evidence="4 11" id="KW-0812">Transmembrane</keyword>
<keyword evidence="8 11" id="KW-0472">Membrane</keyword>
<evidence type="ECO:0000256" key="11">
    <source>
        <dbReference type="SAM" id="Phobius"/>
    </source>
</evidence>
<dbReference type="SUPFAM" id="SSF52540">
    <property type="entry name" value="P-loop containing nucleoside triphosphate hydrolases"/>
    <property type="match status" value="1"/>
</dbReference>
<keyword evidence="5" id="KW-0735">Signal-anchor</keyword>
<comment type="caution">
    <text evidence="12">The sequence shown here is derived from an EMBL/GenBank/DDBJ whole genome shotgun (WGS) entry which is preliminary data.</text>
</comment>
<sequence>MAFHMKTLFGCVSAISLICIVFYGMNNLPSTARCPTVERKITSTRNLKFDRADILSAGERKADQTEYRFVNISSQPENLPSLKSQKPPKHQKKQTCSPTNHVLFLKTHKTGSSTITNILNRYGDKKNLTFVLPRQKQLFTFLWPARFRVSYSAPLYNFGANILCNHARFNKRPMNYIFPKVHSRYITILRDPVSQYESVFNFMHFAKPLGFKDEEDPLGTFLKFPPPFQEIKPLMKTTLALNLVRNPMLFDLGLDFRYFQNVTAVKRYINFLDKEFDLVMILEHFDESLLLLKRLLCWELKDILYFKLNERQDKQKQKVIDKEVREDIKSWNKADFMLYQYFYRTFWKKVKAQGPSFQKELRVFKRRKEALSRACLQKGNFLDEAYTGVYVKGYSLKKNVPMRKRKLCENMMKNEISYVKYFREKINNQVKKIEEPDEYLDDPKNDWEVASDLEHDPILSGVGSADAAPVVPKPDSLQGGETKP</sequence>
<feature type="transmembrane region" description="Helical" evidence="11">
    <location>
        <begin position="7"/>
        <end position="25"/>
    </location>
</feature>
<dbReference type="GO" id="GO:0000139">
    <property type="term" value="C:Golgi membrane"/>
    <property type="evidence" value="ECO:0007669"/>
    <property type="project" value="UniProtKB-SubCell"/>
</dbReference>
<dbReference type="Pfam" id="PF06990">
    <property type="entry name" value="Gal-3-0_sulfotr"/>
    <property type="match status" value="1"/>
</dbReference>
<keyword evidence="3" id="KW-0808">Transferase</keyword>
<evidence type="ECO:0000313" key="13">
    <source>
        <dbReference type="Proteomes" id="UP000275408"/>
    </source>
</evidence>
<proteinExistence type="inferred from homology"/>
<dbReference type="PANTHER" id="PTHR14647">
    <property type="entry name" value="GALACTOSE-3-O-SULFOTRANSFERASE"/>
    <property type="match status" value="1"/>
</dbReference>
<dbReference type="AlphaFoldDB" id="A0A3M6UX00"/>
<evidence type="ECO:0000256" key="6">
    <source>
        <dbReference type="ARBA" id="ARBA00022989"/>
    </source>
</evidence>
<dbReference type="OrthoDB" id="6022313at2759"/>
<evidence type="ECO:0000256" key="8">
    <source>
        <dbReference type="ARBA" id="ARBA00023136"/>
    </source>
</evidence>
<reference evidence="12 13" key="1">
    <citation type="journal article" date="2018" name="Sci. Rep.">
        <title>Comparative analysis of the Pocillopora damicornis genome highlights role of immune system in coral evolution.</title>
        <authorList>
            <person name="Cunning R."/>
            <person name="Bay R.A."/>
            <person name="Gillette P."/>
            <person name="Baker A.C."/>
            <person name="Traylor-Knowles N."/>
        </authorList>
    </citation>
    <scope>NUCLEOTIDE SEQUENCE [LARGE SCALE GENOMIC DNA]</scope>
    <source>
        <strain evidence="12">RSMAS</strain>
        <tissue evidence="12">Whole animal</tissue>
    </source>
</reference>
<dbReference type="Proteomes" id="UP000275408">
    <property type="component" value="Unassembled WGS sequence"/>
</dbReference>
<evidence type="ECO:0000256" key="3">
    <source>
        <dbReference type="ARBA" id="ARBA00022679"/>
    </source>
</evidence>
<comment type="similarity">
    <text evidence="2">Belongs to the galactose-3-O-sulfotransferase family.</text>
</comment>
<evidence type="ECO:0000256" key="10">
    <source>
        <dbReference type="SAM" id="MobiDB-lite"/>
    </source>
</evidence>
<evidence type="ECO:0000256" key="7">
    <source>
        <dbReference type="ARBA" id="ARBA00023034"/>
    </source>
</evidence>
<keyword evidence="6 11" id="KW-1133">Transmembrane helix</keyword>
<evidence type="ECO:0000313" key="12">
    <source>
        <dbReference type="EMBL" id="RMX58119.1"/>
    </source>
</evidence>
<organism evidence="12 13">
    <name type="scientific">Pocillopora damicornis</name>
    <name type="common">Cauliflower coral</name>
    <name type="synonym">Millepora damicornis</name>
    <dbReference type="NCBI Taxonomy" id="46731"/>
    <lineage>
        <taxon>Eukaryota</taxon>
        <taxon>Metazoa</taxon>
        <taxon>Cnidaria</taxon>
        <taxon>Anthozoa</taxon>
        <taxon>Hexacorallia</taxon>
        <taxon>Scleractinia</taxon>
        <taxon>Astrocoeniina</taxon>
        <taxon>Pocilloporidae</taxon>
        <taxon>Pocillopora</taxon>
    </lineage>
</organism>
<dbReference type="PANTHER" id="PTHR14647:SF87">
    <property type="entry name" value="PUTATIVE-RELATED"/>
    <property type="match status" value="1"/>
</dbReference>
<keyword evidence="7" id="KW-0333">Golgi apparatus</keyword>
<dbReference type="InterPro" id="IPR027417">
    <property type="entry name" value="P-loop_NTPase"/>
</dbReference>
<accession>A0A3M6UX00</accession>
<dbReference type="GO" id="GO:0001733">
    <property type="term" value="F:galactosylceramide sulfotransferase activity"/>
    <property type="evidence" value="ECO:0007669"/>
    <property type="project" value="InterPro"/>
</dbReference>
<evidence type="ECO:0000256" key="1">
    <source>
        <dbReference type="ARBA" id="ARBA00004323"/>
    </source>
</evidence>
<evidence type="ECO:0000256" key="2">
    <source>
        <dbReference type="ARBA" id="ARBA00008124"/>
    </source>
</evidence>
<dbReference type="STRING" id="46731.A0A3M6UX00"/>
<dbReference type="InterPro" id="IPR009729">
    <property type="entry name" value="Gal-3-0_sulfotransfrase"/>
</dbReference>
<evidence type="ECO:0000256" key="9">
    <source>
        <dbReference type="ARBA" id="ARBA00023180"/>
    </source>
</evidence>
<keyword evidence="13" id="KW-1185">Reference proteome</keyword>
<comment type="subcellular location">
    <subcellularLocation>
        <location evidence="1">Golgi apparatus membrane</location>
        <topology evidence="1">Single-pass type II membrane protein</topology>
    </subcellularLocation>
</comment>
<dbReference type="OMA" id="CLQKGNF"/>
<evidence type="ECO:0000256" key="5">
    <source>
        <dbReference type="ARBA" id="ARBA00022968"/>
    </source>
</evidence>
<evidence type="ECO:0000256" key="4">
    <source>
        <dbReference type="ARBA" id="ARBA00022692"/>
    </source>
</evidence>
<dbReference type="Gene3D" id="3.40.50.300">
    <property type="entry name" value="P-loop containing nucleotide triphosphate hydrolases"/>
    <property type="match status" value="1"/>
</dbReference>
<gene>
    <name evidence="12" type="ORF">pdam_00000017</name>
</gene>
<name>A0A3M6UX00_POCDA</name>
<protein>
    <recommendedName>
        <fullName evidence="14">Sulfotransferase domain-containing protein</fullName>
    </recommendedName>
</protein>
<evidence type="ECO:0008006" key="14">
    <source>
        <dbReference type="Google" id="ProtNLM"/>
    </source>
</evidence>
<feature type="region of interest" description="Disordered" evidence="10">
    <location>
        <begin position="457"/>
        <end position="484"/>
    </location>
</feature>
<keyword evidence="9" id="KW-0325">Glycoprotein</keyword>
<dbReference type="EMBL" id="RCHS01000537">
    <property type="protein sequence ID" value="RMX58119.1"/>
    <property type="molecule type" value="Genomic_DNA"/>
</dbReference>
<dbReference type="GO" id="GO:0009247">
    <property type="term" value="P:glycolipid biosynthetic process"/>
    <property type="evidence" value="ECO:0007669"/>
    <property type="project" value="InterPro"/>
</dbReference>